<dbReference type="RefSeq" id="WP_270118948.1">
    <property type="nucleotide sequence ID" value="NZ_BAAAOL010000005.1"/>
</dbReference>
<comment type="caution">
    <text evidence="2">The sequence shown here is derived from an EMBL/GenBank/DDBJ whole genome shotgun (WGS) entry which is preliminary data.</text>
</comment>
<evidence type="ECO:0000313" key="2">
    <source>
        <dbReference type="EMBL" id="GLI45192.1"/>
    </source>
</evidence>
<reference evidence="2" key="1">
    <citation type="submission" date="2022-12" db="EMBL/GenBank/DDBJ databases">
        <title>Reference genome sequencing for broad-spectrum identification of bacterial and archaeal isolates by mass spectrometry.</title>
        <authorList>
            <person name="Sekiguchi Y."/>
            <person name="Tourlousse D.M."/>
        </authorList>
    </citation>
    <scope>NUCLEOTIDE SEQUENCE</scope>
    <source>
        <strain evidence="2">LLR39Z86</strain>
    </source>
</reference>
<organism evidence="2 3">
    <name type="scientific">Glycomyces algeriensis</name>
    <dbReference type="NCBI Taxonomy" id="256037"/>
    <lineage>
        <taxon>Bacteria</taxon>
        <taxon>Bacillati</taxon>
        <taxon>Actinomycetota</taxon>
        <taxon>Actinomycetes</taxon>
        <taxon>Glycomycetales</taxon>
        <taxon>Glycomycetaceae</taxon>
        <taxon>Glycomyces</taxon>
    </lineage>
</organism>
<dbReference type="EMBL" id="BSDT01000001">
    <property type="protein sequence ID" value="GLI45192.1"/>
    <property type="molecule type" value="Genomic_DNA"/>
</dbReference>
<feature type="signal peptide" evidence="1">
    <location>
        <begin position="1"/>
        <end position="20"/>
    </location>
</feature>
<evidence type="ECO:0000256" key="1">
    <source>
        <dbReference type="SAM" id="SignalP"/>
    </source>
</evidence>
<dbReference type="PROSITE" id="PS51257">
    <property type="entry name" value="PROKAR_LIPOPROTEIN"/>
    <property type="match status" value="1"/>
</dbReference>
<dbReference type="Proteomes" id="UP001144313">
    <property type="component" value="Unassembled WGS sequence"/>
</dbReference>
<evidence type="ECO:0000313" key="3">
    <source>
        <dbReference type="Proteomes" id="UP001144313"/>
    </source>
</evidence>
<name>A0A9W6LIL0_9ACTN</name>
<sequence>MRALPALTSLFLLAALTACTEDARDALRPSKTGCYVGSASEVHLSAEQASNAATIAAVGMRDGMDEHAVAVAITTAMQESELINVDYGHDDSLGLFQQRPSMGWGSEEELMDPVYASFKFYEKLQRTDGWQDMRLAEAAQAVQISAYPELYEQWESDAEVIADAFAGGEEAGLVCVSGSADEKAADPAALAEAYEYHWGTSVSDVEETRLVIETGGAAEGWNRAAWAVARAYDHHIATVSFNGMVWTAGEEEWSEPAAEVDGDADGEAQVVEVADSTAVLVTFAAPE</sequence>
<evidence type="ECO:0008006" key="4">
    <source>
        <dbReference type="Google" id="ProtNLM"/>
    </source>
</evidence>
<keyword evidence="1" id="KW-0732">Signal</keyword>
<accession>A0A9W6LIL0</accession>
<proteinExistence type="predicted"/>
<protein>
    <recommendedName>
        <fullName evidence="4">Heavy metal transporter</fullName>
    </recommendedName>
</protein>
<dbReference type="AlphaFoldDB" id="A0A9W6LIL0"/>
<gene>
    <name evidence="2" type="ORF">GALLR39Z86_50420</name>
</gene>
<keyword evidence="3" id="KW-1185">Reference proteome</keyword>
<feature type="chain" id="PRO_5040839790" description="Heavy metal transporter" evidence="1">
    <location>
        <begin position="21"/>
        <end position="287"/>
    </location>
</feature>